<keyword evidence="1" id="KW-0472">Membrane</keyword>
<keyword evidence="1" id="KW-1133">Transmembrane helix</keyword>
<name>A0A3I4WPL3_SALER</name>
<feature type="transmembrane region" description="Helical" evidence="1">
    <location>
        <begin position="7"/>
        <end position="26"/>
    </location>
</feature>
<dbReference type="AlphaFoldDB" id="A0A3I4WPL3"/>
<proteinExistence type="predicted"/>
<feature type="transmembrane region" description="Helical" evidence="1">
    <location>
        <begin position="80"/>
        <end position="103"/>
    </location>
</feature>
<evidence type="ECO:0000313" key="2">
    <source>
        <dbReference type="EMBL" id="MHS98525.1"/>
    </source>
</evidence>
<dbReference type="RefSeq" id="WP_000080923.1">
    <property type="nucleotide sequence ID" value="NZ_JARFRV010000001.1"/>
</dbReference>
<gene>
    <name evidence="2" type="ORF">EEN88_11860</name>
</gene>
<dbReference type="EMBL" id="RNUA01000038">
    <property type="protein sequence ID" value="MHS98525.1"/>
    <property type="molecule type" value="Genomic_DNA"/>
</dbReference>
<protein>
    <submittedName>
        <fullName evidence="2">Uncharacterized protein</fullName>
    </submittedName>
</protein>
<feature type="transmembrane region" description="Helical" evidence="1">
    <location>
        <begin position="115"/>
        <end position="136"/>
    </location>
</feature>
<comment type="caution">
    <text evidence="2">The sequence shown here is derived from an EMBL/GenBank/DDBJ whole genome shotgun (WGS) entry which is preliminary data.</text>
</comment>
<evidence type="ECO:0000256" key="1">
    <source>
        <dbReference type="SAM" id="Phobius"/>
    </source>
</evidence>
<dbReference type="Proteomes" id="UP000839513">
    <property type="component" value="Unassembled WGS sequence"/>
</dbReference>
<sequence>MSQLTIFFGKTALAVVLTFLGVRYLSPMDHSSIISVAGVLSTVSGILFGFVLAAITIFTSADSSKGVLGALKKNNALKDIICGLIATGATLIASCVFPLLAMFVQGKFYNHQVDYLLILLGLSYLIVSITTFFFSWKNLALIIPHL</sequence>
<accession>A0A3I4WPL3</accession>
<keyword evidence="1" id="KW-0812">Transmembrane</keyword>
<feature type="transmembrane region" description="Helical" evidence="1">
    <location>
        <begin position="32"/>
        <end position="59"/>
    </location>
</feature>
<organism evidence="2">
    <name type="scientific">Salmonella enterica</name>
    <name type="common">Salmonella choleraesuis</name>
    <dbReference type="NCBI Taxonomy" id="28901"/>
    <lineage>
        <taxon>Bacteria</taxon>
        <taxon>Pseudomonadati</taxon>
        <taxon>Pseudomonadota</taxon>
        <taxon>Gammaproteobacteria</taxon>
        <taxon>Enterobacterales</taxon>
        <taxon>Enterobacteriaceae</taxon>
        <taxon>Salmonella</taxon>
    </lineage>
</organism>
<reference evidence="2" key="1">
    <citation type="submission" date="2018-11" db="EMBL/GenBank/DDBJ databases">
        <authorList>
            <consortium name="PulseNet: The National Subtyping Network for Foodborne Disease Surveillance"/>
            <person name="Tarr C.L."/>
            <person name="Trees E."/>
            <person name="Katz L.S."/>
            <person name="Carleton-Romer H.A."/>
            <person name="Stroika S."/>
            <person name="Kucerova Z."/>
            <person name="Roache K.F."/>
            <person name="Sabol A.L."/>
            <person name="Besser J."/>
            <person name="Gerner-Smidt P."/>
        </authorList>
    </citation>
    <scope>NUCLEOTIDE SEQUENCE [LARGE SCALE GENOMIC DNA]</scope>
    <source>
        <strain evidence="2">PNUSAS059687</strain>
    </source>
</reference>